<evidence type="ECO:0000313" key="5">
    <source>
        <dbReference type="EMBL" id="ADZ45329.1"/>
    </source>
</evidence>
<reference evidence="5" key="1">
    <citation type="journal article" date="2011" name="Mol. Biosyst.">
        <title>Identification of the gene cluster involved in muraymycin biosynthesis from Streptomyces sp. NRRL 30471.</title>
        <authorList>
            <person name="Cheng L."/>
            <person name="Chen W."/>
            <person name="Zhai L."/>
            <person name="Xu D."/>
            <person name="Huang T."/>
            <person name="Lin S."/>
            <person name="Zhou X."/>
            <person name="Deng Z."/>
        </authorList>
    </citation>
    <scope>NUCLEOTIDE SEQUENCE</scope>
    <source>
        <strain evidence="5">NRRL 30471</strain>
    </source>
</reference>
<evidence type="ECO:0000256" key="2">
    <source>
        <dbReference type="ARBA" id="ARBA00006376"/>
    </source>
</evidence>
<feature type="domain" description="Serine hydroxymethyltransferase-like" evidence="4">
    <location>
        <begin position="28"/>
        <end position="392"/>
    </location>
</feature>
<dbReference type="GO" id="GO:0004372">
    <property type="term" value="F:glycine hydroxymethyltransferase activity"/>
    <property type="evidence" value="ECO:0007669"/>
    <property type="project" value="TreeGrafter"/>
</dbReference>
<evidence type="ECO:0000256" key="3">
    <source>
        <dbReference type="ARBA" id="ARBA00022898"/>
    </source>
</evidence>
<dbReference type="AlphaFoldDB" id="F2WUC9"/>
<dbReference type="EMBL" id="HQ257512">
    <property type="protein sequence ID" value="ADZ45329.1"/>
    <property type="molecule type" value="Genomic_DNA"/>
</dbReference>
<dbReference type="SUPFAM" id="SSF53383">
    <property type="entry name" value="PLP-dependent transferases"/>
    <property type="match status" value="1"/>
</dbReference>
<comment type="similarity">
    <text evidence="2">Belongs to the SHMT family.</text>
</comment>
<protein>
    <submittedName>
        <fullName evidence="5">Putative serine hydroxymethyltransferase</fullName>
    </submittedName>
</protein>
<dbReference type="PANTHER" id="PTHR11680:SF35">
    <property type="entry name" value="SERINE HYDROXYMETHYLTRANSFERASE 1"/>
    <property type="match status" value="1"/>
</dbReference>
<dbReference type="Pfam" id="PF00464">
    <property type="entry name" value="SHMT"/>
    <property type="match status" value="1"/>
</dbReference>
<dbReference type="GO" id="GO:0032259">
    <property type="term" value="P:methylation"/>
    <property type="evidence" value="ECO:0007669"/>
    <property type="project" value="UniProtKB-KW"/>
</dbReference>
<gene>
    <name evidence="5" type="primary">mur17</name>
</gene>
<dbReference type="GO" id="GO:0030170">
    <property type="term" value="F:pyridoxal phosphate binding"/>
    <property type="evidence" value="ECO:0007669"/>
    <property type="project" value="TreeGrafter"/>
</dbReference>
<name>F2WUC9_9ACTN</name>
<comment type="cofactor">
    <cofactor evidence="1">
        <name>pyridoxal 5'-phosphate</name>
        <dbReference type="ChEBI" id="CHEBI:597326"/>
    </cofactor>
</comment>
<dbReference type="InterPro" id="IPR015422">
    <property type="entry name" value="PyrdxlP-dep_Trfase_small"/>
</dbReference>
<keyword evidence="5" id="KW-0808">Transferase</keyword>
<dbReference type="InterPro" id="IPR015424">
    <property type="entry name" value="PyrdxlP-dep_Trfase"/>
</dbReference>
<dbReference type="GO" id="GO:0019264">
    <property type="term" value="P:glycine biosynthetic process from serine"/>
    <property type="evidence" value="ECO:0007669"/>
    <property type="project" value="TreeGrafter"/>
</dbReference>
<dbReference type="Gene3D" id="3.90.1150.10">
    <property type="entry name" value="Aspartate Aminotransferase, domain 1"/>
    <property type="match status" value="1"/>
</dbReference>
<sequence length="434" mass="46909">MTSSDDCAASRTAPVAGRAELLALLGEIEKEQRINEAAVNLVPSENRISPWAGAPLRTDFYNRYFFNDSLDPQGWQFRGGEGIGRLEKELALPALRRLGRADHVNIRPVSGMSAMLVVLLGLGGEPGDGVVCVDAETGGHYATGRQIAMLGRRPLPVRVVAGRVDLDALRTALTSCHVPLVYLDLQNSLWELDVAGVAEVIARTSPRTVLHVDCSHTLGLILGGSHKNPLDLGADTTGGSTHKTFPGPQKGVLFTRDENLSRKIRDAQFFTISSHHFAETLALALAAAEFEHFGAAYSRQVLINARAFAHRLRERGFGVVEGGPQLTDTHQVWVRLPLEESADAFSAQLASLGIRVNVQTELPDIPEPALRLGVSEITLNGGREPAMETLAEIFALVRAGEATKAVDLFQVLPHEMGEPYFFTGLPQEAGLFHG</sequence>
<evidence type="ECO:0000256" key="1">
    <source>
        <dbReference type="ARBA" id="ARBA00001933"/>
    </source>
</evidence>
<organism evidence="5">
    <name type="scientific">Streptomyces sp. NRRL 30471</name>
    <dbReference type="NCBI Taxonomy" id="996287"/>
    <lineage>
        <taxon>Bacteria</taxon>
        <taxon>Bacillati</taxon>
        <taxon>Actinomycetota</taxon>
        <taxon>Actinomycetes</taxon>
        <taxon>Kitasatosporales</taxon>
        <taxon>Streptomycetaceae</taxon>
        <taxon>Streptomyces</taxon>
    </lineage>
</organism>
<dbReference type="InterPro" id="IPR049943">
    <property type="entry name" value="Ser_HO-MeTrfase-like"/>
</dbReference>
<accession>F2WUC9</accession>
<dbReference type="GO" id="GO:0046653">
    <property type="term" value="P:tetrahydrofolate metabolic process"/>
    <property type="evidence" value="ECO:0007669"/>
    <property type="project" value="TreeGrafter"/>
</dbReference>
<keyword evidence="5" id="KW-0489">Methyltransferase</keyword>
<dbReference type="InterPro" id="IPR039429">
    <property type="entry name" value="SHMT-like_dom"/>
</dbReference>
<evidence type="ECO:0000259" key="4">
    <source>
        <dbReference type="Pfam" id="PF00464"/>
    </source>
</evidence>
<dbReference type="InterPro" id="IPR015421">
    <property type="entry name" value="PyrdxlP-dep_Trfase_major"/>
</dbReference>
<proteinExistence type="inferred from homology"/>
<dbReference type="GO" id="GO:0005737">
    <property type="term" value="C:cytoplasm"/>
    <property type="evidence" value="ECO:0007669"/>
    <property type="project" value="TreeGrafter"/>
</dbReference>
<dbReference type="PANTHER" id="PTHR11680">
    <property type="entry name" value="SERINE HYDROXYMETHYLTRANSFERASE"/>
    <property type="match status" value="1"/>
</dbReference>
<dbReference type="Gene3D" id="3.40.640.10">
    <property type="entry name" value="Type I PLP-dependent aspartate aminotransferase-like (Major domain)"/>
    <property type="match status" value="1"/>
</dbReference>
<keyword evidence="3" id="KW-0663">Pyridoxal phosphate</keyword>
<dbReference type="GO" id="GO:0008168">
    <property type="term" value="F:methyltransferase activity"/>
    <property type="evidence" value="ECO:0007669"/>
    <property type="project" value="UniProtKB-KW"/>
</dbReference>